<keyword evidence="5" id="KW-1015">Disulfide bond</keyword>
<dbReference type="PRINTS" id="PR00249">
    <property type="entry name" value="GPCRSECRETIN"/>
</dbReference>
<name>A0A9N7YBC0_PLEPL</name>
<dbReference type="PANTHER" id="PTHR12011">
    <property type="entry name" value="ADHESION G-PROTEIN COUPLED RECEPTOR"/>
    <property type="match status" value="1"/>
</dbReference>
<evidence type="ECO:0000259" key="10">
    <source>
        <dbReference type="PROSITE" id="PS50261"/>
    </source>
</evidence>
<dbReference type="InterPro" id="IPR046338">
    <property type="entry name" value="GAIN_dom_sf"/>
</dbReference>
<comment type="subcellular location">
    <subcellularLocation>
        <location evidence="1">Membrane</location>
        <topology evidence="1">Multi-pass membrane protein</topology>
    </subcellularLocation>
</comment>
<feature type="transmembrane region" description="Helical" evidence="7">
    <location>
        <begin position="481"/>
        <end position="503"/>
    </location>
</feature>
<dbReference type="GO" id="GO:0007166">
    <property type="term" value="P:cell surface receptor signaling pathway"/>
    <property type="evidence" value="ECO:0007669"/>
    <property type="project" value="InterPro"/>
</dbReference>
<keyword evidence="12" id="KW-1185">Reference proteome</keyword>
<feature type="chain" id="PRO_5040113215" evidence="8">
    <location>
        <begin position="38"/>
        <end position="532"/>
    </location>
</feature>
<evidence type="ECO:0000256" key="8">
    <source>
        <dbReference type="SAM" id="SignalP"/>
    </source>
</evidence>
<feature type="region of interest" description="Disordered" evidence="6">
    <location>
        <begin position="512"/>
        <end position="532"/>
    </location>
</feature>
<protein>
    <submittedName>
        <fullName evidence="11">Uncharacterized protein</fullName>
    </submittedName>
</protein>
<evidence type="ECO:0000256" key="7">
    <source>
        <dbReference type="SAM" id="Phobius"/>
    </source>
</evidence>
<feature type="compositionally biased region" description="Low complexity" evidence="6">
    <location>
        <begin position="519"/>
        <end position="532"/>
    </location>
</feature>
<evidence type="ECO:0000256" key="6">
    <source>
        <dbReference type="SAM" id="MobiDB-lite"/>
    </source>
</evidence>
<dbReference type="GO" id="GO:0007189">
    <property type="term" value="P:adenylate cyclase-activating G protein-coupled receptor signaling pathway"/>
    <property type="evidence" value="ECO:0007669"/>
    <property type="project" value="TreeGrafter"/>
</dbReference>
<evidence type="ECO:0000256" key="1">
    <source>
        <dbReference type="ARBA" id="ARBA00004141"/>
    </source>
</evidence>
<evidence type="ECO:0000256" key="3">
    <source>
        <dbReference type="ARBA" id="ARBA00022989"/>
    </source>
</evidence>
<dbReference type="AlphaFoldDB" id="A0A9N7YBC0"/>
<sequence>MLNNRQTNALHESVPSYVLDMMWIFLVTLSWLSTAQAGNLCKYVVSECYRDAPLQNVPWTRCYEDRISTCIQGRNRMPNFIHKLVNSSQEAEECPTDMHSVHIPSSALQRSRISRPEAIKLRLNRPKAARRMVIHDQRDHMQGTVMGGLVLAVMAGSQPVGNLPQPIKLTFTQTRQMEYRTCVFWQELDNGTGIWSTYGCNTKDTGAEVICSCNHLSFFAVLVNPNLSVDETHSTSLSYITYIGSALSVVFTVMSLIIYICLQHQRPDKAIGVHMQLSGALLCLHLSFLLCCFCVWLINEDDEGWVCRFLGLFLHWSLMATFCWTALEGFHLYLLLVQVFNIYVRRYLLKLSLVGWGLPTLIAVVCGSLGVYGKYSLKLSDAKDQNSTVQICWMRSDFTPSLVVQYITTVAFPCMVMLCNACMLGLVVFKLWRIRGSSRDADSSSCWKNNTGKRLLKDFVTVLGLSCVLGLPWSLASTTYISLPGIYLFTILNSLQGVFLFLWSMALTCKSRSDKDSSTTHSSSQKMTTLNN</sequence>
<dbReference type="InterPro" id="IPR000832">
    <property type="entry name" value="GPCR_2_secretin-like"/>
</dbReference>
<keyword evidence="2 7" id="KW-0812">Transmembrane</keyword>
<accession>A0A9N7YBC0</accession>
<dbReference type="SMART" id="SM00303">
    <property type="entry name" value="GPS"/>
    <property type="match status" value="1"/>
</dbReference>
<dbReference type="InterPro" id="IPR057244">
    <property type="entry name" value="GAIN_B"/>
</dbReference>
<feature type="domain" description="G-protein coupled receptors family 2 profile 2" evidence="10">
    <location>
        <begin position="237"/>
        <end position="508"/>
    </location>
</feature>
<proteinExistence type="predicted"/>
<gene>
    <name evidence="11" type="ORF">PLEPLA_LOCUS7733</name>
</gene>
<feature type="transmembrane region" description="Helical" evidence="7">
    <location>
        <begin position="403"/>
        <end position="429"/>
    </location>
</feature>
<dbReference type="GO" id="GO:0004930">
    <property type="term" value="F:G protein-coupled receptor activity"/>
    <property type="evidence" value="ECO:0007669"/>
    <property type="project" value="InterPro"/>
</dbReference>
<keyword evidence="8" id="KW-0732">Signal</keyword>
<dbReference type="InterPro" id="IPR017981">
    <property type="entry name" value="GPCR_2-like_7TM"/>
</dbReference>
<evidence type="ECO:0000259" key="9">
    <source>
        <dbReference type="PROSITE" id="PS50221"/>
    </source>
</evidence>
<evidence type="ECO:0000256" key="2">
    <source>
        <dbReference type="ARBA" id="ARBA00022692"/>
    </source>
</evidence>
<organism evidence="11 12">
    <name type="scientific">Pleuronectes platessa</name>
    <name type="common">European plaice</name>
    <dbReference type="NCBI Taxonomy" id="8262"/>
    <lineage>
        <taxon>Eukaryota</taxon>
        <taxon>Metazoa</taxon>
        <taxon>Chordata</taxon>
        <taxon>Craniata</taxon>
        <taxon>Vertebrata</taxon>
        <taxon>Euteleostomi</taxon>
        <taxon>Actinopterygii</taxon>
        <taxon>Neopterygii</taxon>
        <taxon>Teleostei</taxon>
        <taxon>Neoteleostei</taxon>
        <taxon>Acanthomorphata</taxon>
        <taxon>Carangaria</taxon>
        <taxon>Pleuronectiformes</taxon>
        <taxon>Pleuronectoidei</taxon>
        <taxon>Pleuronectidae</taxon>
        <taxon>Pleuronectes</taxon>
    </lineage>
</organism>
<dbReference type="GO" id="GO:0005886">
    <property type="term" value="C:plasma membrane"/>
    <property type="evidence" value="ECO:0007669"/>
    <property type="project" value="TreeGrafter"/>
</dbReference>
<feature type="transmembrane region" description="Helical" evidence="7">
    <location>
        <begin position="313"/>
        <end position="336"/>
    </location>
</feature>
<dbReference type="Gene3D" id="1.20.1070.10">
    <property type="entry name" value="Rhodopsin 7-helix transmembrane proteins"/>
    <property type="match status" value="1"/>
</dbReference>
<feature type="signal peptide" evidence="8">
    <location>
        <begin position="1"/>
        <end position="37"/>
    </location>
</feature>
<evidence type="ECO:0000256" key="5">
    <source>
        <dbReference type="ARBA" id="ARBA00023157"/>
    </source>
</evidence>
<comment type="caution">
    <text evidence="11">The sequence shown here is derived from an EMBL/GenBank/DDBJ whole genome shotgun (WGS) entry which is preliminary data.</text>
</comment>
<feature type="transmembrane region" description="Helical" evidence="7">
    <location>
        <begin position="455"/>
        <end position="475"/>
    </location>
</feature>
<evidence type="ECO:0000256" key="4">
    <source>
        <dbReference type="ARBA" id="ARBA00023136"/>
    </source>
</evidence>
<reference evidence="11" key="1">
    <citation type="submission" date="2020-03" db="EMBL/GenBank/DDBJ databases">
        <authorList>
            <person name="Weist P."/>
        </authorList>
    </citation>
    <scope>NUCLEOTIDE SEQUENCE</scope>
</reference>
<dbReference type="PANTHER" id="PTHR12011:SF285">
    <property type="entry name" value="ADHESION G PROTEIN-COUPLED RECEPTOR G3"/>
    <property type="match status" value="1"/>
</dbReference>
<feature type="transmembrane region" description="Helical" evidence="7">
    <location>
        <begin position="274"/>
        <end position="298"/>
    </location>
</feature>
<dbReference type="Pfam" id="PF00002">
    <property type="entry name" value="7tm_2"/>
    <property type="match status" value="1"/>
</dbReference>
<keyword evidence="3 7" id="KW-1133">Transmembrane helix</keyword>
<dbReference type="PROSITE" id="PS50261">
    <property type="entry name" value="G_PROTEIN_RECEP_F2_4"/>
    <property type="match status" value="1"/>
</dbReference>
<feature type="transmembrane region" description="Helical" evidence="7">
    <location>
        <begin position="348"/>
        <end position="372"/>
    </location>
</feature>
<dbReference type="Pfam" id="PF01825">
    <property type="entry name" value="GPS"/>
    <property type="match status" value="1"/>
</dbReference>
<keyword evidence="4 7" id="KW-0472">Membrane</keyword>
<dbReference type="Gene3D" id="2.60.220.50">
    <property type="match status" value="1"/>
</dbReference>
<feature type="transmembrane region" description="Helical" evidence="7">
    <location>
        <begin position="239"/>
        <end position="262"/>
    </location>
</feature>
<dbReference type="PROSITE" id="PS50221">
    <property type="entry name" value="GAIN_B"/>
    <property type="match status" value="1"/>
</dbReference>
<evidence type="ECO:0000313" key="11">
    <source>
        <dbReference type="EMBL" id="CAB1419882.1"/>
    </source>
</evidence>
<dbReference type="EMBL" id="CADEAL010000416">
    <property type="protein sequence ID" value="CAB1419882.1"/>
    <property type="molecule type" value="Genomic_DNA"/>
</dbReference>
<evidence type="ECO:0000313" key="12">
    <source>
        <dbReference type="Proteomes" id="UP001153269"/>
    </source>
</evidence>
<dbReference type="InterPro" id="IPR000203">
    <property type="entry name" value="GPS"/>
</dbReference>
<dbReference type="Proteomes" id="UP001153269">
    <property type="component" value="Unassembled WGS sequence"/>
</dbReference>
<feature type="domain" description="GAIN-B" evidence="9">
    <location>
        <begin position="86"/>
        <end position="229"/>
    </location>
</feature>